<reference evidence="2 3" key="1">
    <citation type="journal article" date="2018" name="Nat. Ecol. Evol.">
        <title>Pezizomycetes genomes reveal the molecular basis of ectomycorrhizal truffle lifestyle.</title>
        <authorList>
            <person name="Murat C."/>
            <person name="Payen T."/>
            <person name="Noel B."/>
            <person name="Kuo A."/>
            <person name="Morin E."/>
            <person name="Chen J."/>
            <person name="Kohler A."/>
            <person name="Krizsan K."/>
            <person name="Balestrini R."/>
            <person name="Da Silva C."/>
            <person name="Montanini B."/>
            <person name="Hainaut M."/>
            <person name="Levati E."/>
            <person name="Barry K.W."/>
            <person name="Belfiori B."/>
            <person name="Cichocki N."/>
            <person name="Clum A."/>
            <person name="Dockter R.B."/>
            <person name="Fauchery L."/>
            <person name="Guy J."/>
            <person name="Iotti M."/>
            <person name="Le Tacon F."/>
            <person name="Lindquist E.A."/>
            <person name="Lipzen A."/>
            <person name="Malagnac F."/>
            <person name="Mello A."/>
            <person name="Molinier V."/>
            <person name="Miyauchi S."/>
            <person name="Poulain J."/>
            <person name="Riccioni C."/>
            <person name="Rubini A."/>
            <person name="Sitrit Y."/>
            <person name="Splivallo R."/>
            <person name="Traeger S."/>
            <person name="Wang M."/>
            <person name="Zifcakova L."/>
            <person name="Wipf D."/>
            <person name="Zambonelli A."/>
            <person name="Paolocci F."/>
            <person name="Nowrousian M."/>
            <person name="Ottonello S."/>
            <person name="Baldrian P."/>
            <person name="Spatafora J.W."/>
            <person name="Henrissat B."/>
            <person name="Nagy L.G."/>
            <person name="Aury J.M."/>
            <person name="Wincker P."/>
            <person name="Grigoriev I.V."/>
            <person name="Bonfante P."/>
            <person name="Martin F.M."/>
        </authorList>
    </citation>
    <scope>NUCLEOTIDE SEQUENCE [LARGE SCALE GENOMIC DNA]</scope>
    <source>
        <strain evidence="2 3">ATCC MYA-4762</strain>
    </source>
</reference>
<gene>
    <name evidence="2" type="ORF">L211DRAFT_852931</name>
</gene>
<evidence type="ECO:0000313" key="3">
    <source>
        <dbReference type="Proteomes" id="UP000267821"/>
    </source>
</evidence>
<protein>
    <submittedName>
        <fullName evidence="2">Uncharacterized protein</fullName>
    </submittedName>
</protein>
<evidence type="ECO:0000256" key="1">
    <source>
        <dbReference type="SAM" id="MobiDB-lite"/>
    </source>
</evidence>
<feature type="region of interest" description="Disordered" evidence="1">
    <location>
        <begin position="292"/>
        <end position="323"/>
    </location>
</feature>
<accession>A0A3N4LA43</accession>
<evidence type="ECO:0000313" key="2">
    <source>
        <dbReference type="EMBL" id="RPB19740.1"/>
    </source>
</evidence>
<feature type="compositionally biased region" description="Basic and acidic residues" evidence="1">
    <location>
        <begin position="19"/>
        <end position="30"/>
    </location>
</feature>
<dbReference type="OrthoDB" id="5461701at2759"/>
<sequence>MQDKHESHPPPSGITSQMSRDENAPQRDDGAEGGLPQSSSWKFRQENLRPIRRNFLCDAYREAGTHIIGRAPGPPTLLLKTPSEGEETPSSMWDTNPVLREIKALITPYKLPNELPMRSGAVSNTTQGEYGKPPLAQPNEAPHKEHRDLTNGKIGTEQVPEEVQASGAQGDKERNGKGKTPVSKETQEPQQVKGSKDGISKASTAPQQALVDPSSYHDRDGRMCLPQGQSINQGTPGQQDHQLSHDQFRAPAPSSAMQAPHSFHFQAQPPNRDFRIIFPDLNSTWFNDEGLIQLPPLRGRPHASPPNPPSDIDVPKPRFDPTS</sequence>
<dbReference type="AlphaFoldDB" id="A0A3N4LA43"/>
<dbReference type="InParanoid" id="A0A3N4LA43"/>
<keyword evidence="3" id="KW-1185">Reference proteome</keyword>
<feature type="region of interest" description="Disordered" evidence="1">
    <location>
        <begin position="1"/>
        <end position="46"/>
    </location>
</feature>
<dbReference type="EMBL" id="ML121584">
    <property type="protein sequence ID" value="RPB19740.1"/>
    <property type="molecule type" value="Genomic_DNA"/>
</dbReference>
<dbReference type="Proteomes" id="UP000267821">
    <property type="component" value="Unassembled WGS sequence"/>
</dbReference>
<feature type="compositionally biased region" description="Basic and acidic residues" evidence="1">
    <location>
        <begin position="313"/>
        <end position="323"/>
    </location>
</feature>
<feature type="region of interest" description="Disordered" evidence="1">
    <location>
        <begin position="114"/>
        <end position="243"/>
    </location>
</feature>
<proteinExistence type="predicted"/>
<name>A0A3N4LA43_9PEZI</name>
<organism evidence="2 3">
    <name type="scientific">Terfezia boudieri ATCC MYA-4762</name>
    <dbReference type="NCBI Taxonomy" id="1051890"/>
    <lineage>
        <taxon>Eukaryota</taxon>
        <taxon>Fungi</taxon>
        <taxon>Dikarya</taxon>
        <taxon>Ascomycota</taxon>
        <taxon>Pezizomycotina</taxon>
        <taxon>Pezizomycetes</taxon>
        <taxon>Pezizales</taxon>
        <taxon>Pezizaceae</taxon>
        <taxon>Terfezia</taxon>
    </lineage>
</organism>
<feature type="compositionally biased region" description="Polar residues" evidence="1">
    <location>
        <begin position="227"/>
        <end position="241"/>
    </location>
</feature>
<feature type="compositionally biased region" description="Basic and acidic residues" evidence="1">
    <location>
        <begin position="141"/>
        <end position="150"/>
    </location>
</feature>